<evidence type="ECO:0000256" key="2">
    <source>
        <dbReference type="ARBA" id="ARBA00022723"/>
    </source>
</evidence>
<dbReference type="GO" id="GO:0008395">
    <property type="term" value="F:steroid hydroxylase activity"/>
    <property type="evidence" value="ECO:0007669"/>
    <property type="project" value="TreeGrafter"/>
</dbReference>
<evidence type="ECO:0000256" key="1">
    <source>
        <dbReference type="ARBA" id="ARBA00010617"/>
    </source>
</evidence>
<keyword evidence="3" id="KW-0408">Iron</keyword>
<dbReference type="GO" id="GO:0006805">
    <property type="term" value="P:xenobiotic metabolic process"/>
    <property type="evidence" value="ECO:0007669"/>
    <property type="project" value="TreeGrafter"/>
</dbReference>
<dbReference type="InterPro" id="IPR036396">
    <property type="entry name" value="Cyt_P450_sf"/>
</dbReference>
<dbReference type="GO" id="GO:0016712">
    <property type="term" value="F:oxidoreductase activity, acting on paired donors, with incorporation or reduction of molecular oxygen, reduced flavin or flavoprotein as one donor, and incorporation of one atom of oxygen"/>
    <property type="evidence" value="ECO:0007669"/>
    <property type="project" value="TreeGrafter"/>
</dbReference>
<keyword evidence="5" id="KW-1185">Reference proteome</keyword>
<dbReference type="AlphaFoldDB" id="A0AAE0RXW9"/>
<evidence type="ECO:0000313" key="4">
    <source>
        <dbReference type="EMBL" id="KAK3581752.1"/>
    </source>
</evidence>
<evidence type="ECO:0008006" key="6">
    <source>
        <dbReference type="Google" id="ProtNLM"/>
    </source>
</evidence>
<evidence type="ECO:0000256" key="3">
    <source>
        <dbReference type="ARBA" id="ARBA00023004"/>
    </source>
</evidence>
<dbReference type="Gene3D" id="1.10.630.10">
    <property type="entry name" value="Cytochrome P450"/>
    <property type="match status" value="1"/>
</dbReference>
<keyword evidence="2" id="KW-0479">Metal-binding</keyword>
<dbReference type="SUPFAM" id="SSF48264">
    <property type="entry name" value="Cytochrome P450"/>
    <property type="match status" value="1"/>
</dbReference>
<dbReference type="InterPro" id="IPR050182">
    <property type="entry name" value="Cytochrome_P450_fam2"/>
</dbReference>
<proteinExistence type="inferred from homology"/>
<dbReference type="InterPro" id="IPR001128">
    <property type="entry name" value="Cyt_P450"/>
</dbReference>
<name>A0AAE0RXW9_9BIVA</name>
<reference evidence="4" key="2">
    <citation type="journal article" date="2021" name="Genome Biol. Evol.">
        <title>Developing a high-quality reference genome for a parasitic bivalve with doubly uniparental inheritance (Bivalvia: Unionida).</title>
        <authorList>
            <person name="Smith C.H."/>
        </authorList>
    </citation>
    <scope>NUCLEOTIDE SEQUENCE</scope>
    <source>
        <strain evidence="4">CHS0354</strain>
        <tissue evidence="4">Mantle</tissue>
    </source>
</reference>
<reference evidence="4" key="1">
    <citation type="journal article" date="2021" name="Genome Biol. Evol.">
        <title>A High-Quality Reference Genome for a Parasitic Bivalve with Doubly Uniparental Inheritance (Bivalvia: Unionida).</title>
        <authorList>
            <person name="Smith C.H."/>
        </authorList>
    </citation>
    <scope>NUCLEOTIDE SEQUENCE</scope>
    <source>
        <strain evidence="4">CHS0354</strain>
    </source>
</reference>
<dbReference type="EMBL" id="JAEAOA010002057">
    <property type="protein sequence ID" value="KAK3581752.1"/>
    <property type="molecule type" value="Genomic_DNA"/>
</dbReference>
<gene>
    <name evidence="4" type="ORF">CHS0354_035083</name>
</gene>
<dbReference type="PANTHER" id="PTHR24300">
    <property type="entry name" value="CYTOCHROME P450 508A4-RELATED"/>
    <property type="match status" value="1"/>
</dbReference>
<dbReference type="GO" id="GO:0005506">
    <property type="term" value="F:iron ion binding"/>
    <property type="evidence" value="ECO:0007669"/>
    <property type="project" value="InterPro"/>
</dbReference>
<comment type="similarity">
    <text evidence="1">Belongs to the cytochrome P450 family.</text>
</comment>
<accession>A0AAE0RXW9</accession>
<comment type="caution">
    <text evidence="4">The sequence shown here is derived from an EMBL/GenBank/DDBJ whole genome shotgun (WGS) entry which is preliminary data.</text>
</comment>
<reference evidence="4" key="3">
    <citation type="submission" date="2023-05" db="EMBL/GenBank/DDBJ databases">
        <authorList>
            <person name="Smith C.H."/>
        </authorList>
    </citation>
    <scope>NUCLEOTIDE SEQUENCE</scope>
    <source>
        <strain evidence="4">CHS0354</strain>
        <tissue evidence="4">Mantle</tissue>
    </source>
</reference>
<organism evidence="4 5">
    <name type="scientific">Potamilus streckersoni</name>
    <dbReference type="NCBI Taxonomy" id="2493646"/>
    <lineage>
        <taxon>Eukaryota</taxon>
        <taxon>Metazoa</taxon>
        <taxon>Spiralia</taxon>
        <taxon>Lophotrochozoa</taxon>
        <taxon>Mollusca</taxon>
        <taxon>Bivalvia</taxon>
        <taxon>Autobranchia</taxon>
        <taxon>Heteroconchia</taxon>
        <taxon>Palaeoheterodonta</taxon>
        <taxon>Unionida</taxon>
        <taxon>Unionoidea</taxon>
        <taxon>Unionidae</taxon>
        <taxon>Ambleminae</taxon>
        <taxon>Lampsilini</taxon>
        <taxon>Potamilus</taxon>
    </lineage>
</organism>
<dbReference type="GO" id="GO:0020037">
    <property type="term" value="F:heme binding"/>
    <property type="evidence" value="ECO:0007669"/>
    <property type="project" value="InterPro"/>
</dbReference>
<evidence type="ECO:0000313" key="5">
    <source>
        <dbReference type="Proteomes" id="UP001195483"/>
    </source>
</evidence>
<dbReference type="PANTHER" id="PTHR24300:SF403">
    <property type="entry name" value="CYTOCHROME P450 306A1"/>
    <property type="match status" value="1"/>
</dbReference>
<dbReference type="Pfam" id="PF00067">
    <property type="entry name" value="p450"/>
    <property type="match status" value="1"/>
</dbReference>
<protein>
    <recommendedName>
        <fullName evidence="6">Cytochrome P450</fullName>
    </recommendedName>
</protein>
<dbReference type="GO" id="GO:0005737">
    <property type="term" value="C:cytoplasm"/>
    <property type="evidence" value="ECO:0007669"/>
    <property type="project" value="TreeGrafter"/>
</dbReference>
<sequence length="203" mass="23038">MQLLASKGHTVFGLGIISTSGNIWKNQKKFILAALQNLGFGKSKLEEKIHMEVGLFLSHIESLNQTPFNMMSPIQTGVGNVISHLVFGGHFSHEDSRFKTLIDGLNSFIHYLSSGSVVTFMPILRFVPGDFFGVKIVSRKVQAVKRFVNELIEEHEKKFDEGNIDDFIDAFISGMKKQKDEENNIFTSKEIVYRQTQQFICLY</sequence>
<dbReference type="GO" id="GO:0006082">
    <property type="term" value="P:organic acid metabolic process"/>
    <property type="evidence" value="ECO:0007669"/>
    <property type="project" value="TreeGrafter"/>
</dbReference>
<dbReference type="Proteomes" id="UP001195483">
    <property type="component" value="Unassembled WGS sequence"/>
</dbReference>